<accession>A0A4P7MTB2</accession>
<organism evidence="1 2">
    <name type="scientific">Pyricularia oryzae</name>
    <name type="common">Rice blast fungus</name>
    <name type="synonym">Magnaporthe oryzae</name>
    <dbReference type="NCBI Taxonomy" id="318829"/>
    <lineage>
        <taxon>Eukaryota</taxon>
        <taxon>Fungi</taxon>
        <taxon>Dikarya</taxon>
        <taxon>Ascomycota</taxon>
        <taxon>Pezizomycotina</taxon>
        <taxon>Sordariomycetes</taxon>
        <taxon>Sordariomycetidae</taxon>
        <taxon>Magnaporthales</taxon>
        <taxon>Pyriculariaceae</taxon>
        <taxon>Pyricularia</taxon>
    </lineage>
</organism>
<protein>
    <submittedName>
        <fullName evidence="1">Uncharacterized protein</fullName>
    </submittedName>
</protein>
<gene>
    <name evidence="1" type="ORF">PoMZ_09180</name>
</gene>
<reference evidence="1 2" key="1">
    <citation type="journal article" date="2019" name="Mol. Biol. Evol.">
        <title>Blast fungal genomes show frequent chromosomal changes, gene gains and losses, and effector gene turnover.</title>
        <authorList>
            <person name="Gomez Luciano L.B."/>
            <person name="Jason Tsai I."/>
            <person name="Chuma I."/>
            <person name="Tosa Y."/>
            <person name="Chen Y.H."/>
            <person name="Li J.Y."/>
            <person name="Li M.Y."/>
            <person name="Jade Lu M.Y."/>
            <person name="Nakayashiki H."/>
            <person name="Li W.H."/>
        </authorList>
    </citation>
    <scope>NUCLEOTIDE SEQUENCE [LARGE SCALE GENOMIC DNA]</scope>
    <source>
        <strain evidence="1">MZ5-1-6</strain>
    </source>
</reference>
<evidence type="ECO:0000313" key="1">
    <source>
        <dbReference type="EMBL" id="QBZ53497.1"/>
    </source>
</evidence>
<dbReference type="Proteomes" id="UP000294847">
    <property type="component" value="Chromosome 1"/>
</dbReference>
<name>A0A4P7MTB2_PYROR</name>
<evidence type="ECO:0000313" key="2">
    <source>
        <dbReference type="Proteomes" id="UP000294847"/>
    </source>
</evidence>
<proteinExistence type="predicted"/>
<dbReference type="AlphaFoldDB" id="A0A4P7MTB2"/>
<sequence>MSSNLSEENVQLFGKINRLTPSRQFYPKNFCVMQKITWLPRLNFLSQPNYYYVEVMGILEYAEMQNIFCTNSRTKERMRNSVKRLKEAQNLDSNLLLRNIVNTAWRDRTYTNKNRVRFEPGKYNCFTILSAIYSGEAIFAKKPGSELHMRLWNFFKKFGPILGLN</sequence>
<dbReference type="EMBL" id="CP034204">
    <property type="protein sequence ID" value="QBZ53497.1"/>
    <property type="molecule type" value="Genomic_DNA"/>
</dbReference>